<accession>A0A6P8DIZ3</accession>
<dbReference type="OrthoDB" id="185373at2759"/>
<dbReference type="PANTHER" id="PTHR47926:SF472">
    <property type="entry name" value="REPEAT (PPR) SUPERFAMILY PROTEIN, PUTATIVE-RELATED"/>
    <property type="match status" value="1"/>
</dbReference>
<feature type="repeat" description="PPR" evidence="3">
    <location>
        <begin position="261"/>
        <end position="291"/>
    </location>
</feature>
<sequence>MRIPPNAISQLHRADGLLDCAAYGRLLQCCSDARLLRQGQQLHARLVLHSVTPDNFLASKLINFYAKANRLREARHVFEEIPVRNIFSWNALIIGYTVEGRFRDALRLFSSLVTRGSENVHPDCFTVSCALKALSALSSSSRLARELHGFIVCRGFGSDIFVMNGLITFYSRCNDVRSARKLFDRMPERDIVSWNSMISGYSQSWYYEECKELYREMMGLIELRPDQVTAVSVLQACSHSKDLLFGMEVHQFLINNQVEMDNTLCNALIGLYAKCGSLDYAWELFDDMEEKDEFTYGSIISGYMAHGFVKKGVSIFRQIRTPSLSTWNSVFSGLVQNDQHEKVLELFREMLASGVQPNAVTLSSILPACSYLSNLKGGKEIHSFSVKKCYDQNIYVATAIIDAYAKLGLLKWARGVFDRSRHRSLIIWTAIISAYSAHGDANTAFGLFNEMLGTGIKPDAITFTAVLAACAHTGMVDEAWKIFHSMLPNYGIEPSVEQYACMVGVLSRAKKLYEAAEFIRAMPIEPSAKVWGALLNGASVSGDVEIGKLACDHLFKIEPESTGNYVIMANLYAQAGRWEEADMVREKMNSIGLKKIAGSSWIETKGRLHGFIARDESSERTKEMCSVLGGLLGSLREEGYICQEELDEENLVCED</sequence>
<reference evidence="4" key="1">
    <citation type="journal article" date="2020" name="Plant Biotechnol. J.">
        <title>The pomegranate (Punica granatum L.) draft genome dissects genetic divergence between soft- and hard-seeded cultivars.</title>
        <authorList>
            <person name="Luo X."/>
            <person name="Li H."/>
            <person name="Wu Z."/>
            <person name="Yao W."/>
            <person name="Zhao P."/>
            <person name="Cao D."/>
            <person name="Yu H."/>
            <person name="Li K."/>
            <person name="Poudel K."/>
            <person name="Zhao D."/>
            <person name="Zhang F."/>
            <person name="Xia X."/>
            <person name="Chen L."/>
            <person name="Wang Q."/>
            <person name="Jing D."/>
            <person name="Cao S."/>
        </authorList>
    </citation>
    <scope>NUCLEOTIDE SEQUENCE [LARGE SCALE GENOMIC DNA]</scope>
    <source>
        <strain evidence="4">cv. Tunisia</strain>
    </source>
</reference>
<name>A0A6P8DIZ3_PUNGR</name>
<keyword evidence="4" id="KW-1185">Reference proteome</keyword>
<dbReference type="Pfam" id="PF13041">
    <property type="entry name" value="PPR_2"/>
    <property type="match status" value="2"/>
</dbReference>
<dbReference type="InterPro" id="IPR046960">
    <property type="entry name" value="PPR_At4g14850-like_plant"/>
</dbReference>
<feature type="repeat" description="PPR" evidence="3">
    <location>
        <begin position="424"/>
        <end position="458"/>
    </location>
</feature>
<dbReference type="AlphaFoldDB" id="A0A6P8DIZ3"/>
<dbReference type="FunFam" id="1.25.40.10:FF:000196">
    <property type="entry name" value="Pentatricopeptide repeat-containing protein At4g14850"/>
    <property type="match status" value="1"/>
</dbReference>
<gene>
    <name evidence="5" type="primary">LOC116207541</name>
</gene>
<dbReference type="InterPro" id="IPR002885">
    <property type="entry name" value="PPR_rpt"/>
</dbReference>
<feature type="repeat" description="PPR" evidence="3">
    <location>
        <begin position="561"/>
        <end position="595"/>
    </location>
</feature>
<feature type="repeat" description="PPR" evidence="3">
    <location>
        <begin position="159"/>
        <end position="193"/>
    </location>
</feature>
<dbReference type="Pfam" id="PF20431">
    <property type="entry name" value="E_motif"/>
    <property type="match status" value="1"/>
</dbReference>
<evidence type="ECO:0000256" key="3">
    <source>
        <dbReference type="PROSITE-ProRule" id="PRU00708"/>
    </source>
</evidence>
<dbReference type="PROSITE" id="PS51375">
    <property type="entry name" value="PPR"/>
    <property type="match status" value="7"/>
</dbReference>
<dbReference type="GO" id="GO:0009451">
    <property type="term" value="P:RNA modification"/>
    <property type="evidence" value="ECO:0007669"/>
    <property type="project" value="InterPro"/>
</dbReference>
<evidence type="ECO:0000256" key="2">
    <source>
        <dbReference type="ARBA" id="ARBA00061659"/>
    </source>
</evidence>
<dbReference type="FunFam" id="1.25.40.10:FF:000090">
    <property type="entry name" value="Pentatricopeptide repeat-containing protein, chloroplastic"/>
    <property type="match status" value="1"/>
</dbReference>
<dbReference type="Gene3D" id="1.25.40.10">
    <property type="entry name" value="Tetratricopeptide repeat domain"/>
    <property type="match status" value="5"/>
</dbReference>
<evidence type="ECO:0000256" key="1">
    <source>
        <dbReference type="ARBA" id="ARBA00022737"/>
    </source>
</evidence>
<dbReference type="InterPro" id="IPR011990">
    <property type="entry name" value="TPR-like_helical_dom_sf"/>
</dbReference>
<comment type="similarity">
    <text evidence="2">Belongs to the PPR family. PCMP-E subfamily.</text>
</comment>
<dbReference type="SUPFAM" id="SSF48452">
    <property type="entry name" value="TPR-like"/>
    <property type="match status" value="1"/>
</dbReference>
<dbReference type="NCBIfam" id="TIGR00756">
    <property type="entry name" value="PPR"/>
    <property type="match status" value="7"/>
</dbReference>
<reference evidence="5" key="2">
    <citation type="submission" date="2025-08" db="UniProtKB">
        <authorList>
            <consortium name="RefSeq"/>
        </authorList>
    </citation>
    <scope>IDENTIFICATION</scope>
    <source>
        <tissue evidence="5">Leaf</tissue>
    </source>
</reference>
<dbReference type="GO" id="GO:0003723">
    <property type="term" value="F:RNA binding"/>
    <property type="evidence" value="ECO:0007669"/>
    <property type="project" value="InterPro"/>
</dbReference>
<dbReference type="RefSeq" id="XP_031396390.1">
    <property type="nucleotide sequence ID" value="XM_031540530.1"/>
</dbReference>
<dbReference type="Proteomes" id="UP000515151">
    <property type="component" value="Chromosome 5"/>
</dbReference>
<feature type="repeat" description="PPR" evidence="3">
    <location>
        <begin position="85"/>
        <end position="119"/>
    </location>
</feature>
<dbReference type="Pfam" id="PF01535">
    <property type="entry name" value="PPR"/>
    <property type="match status" value="7"/>
</dbReference>
<dbReference type="FunFam" id="1.25.40.10:FF:000801">
    <property type="entry name" value="Pentatricopeptide repeat-containing protein"/>
    <property type="match status" value="1"/>
</dbReference>
<evidence type="ECO:0000313" key="4">
    <source>
        <dbReference type="Proteomes" id="UP000515151"/>
    </source>
</evidence>
<evidence type="ECO:0000313" key="5">
    <source>
        <dbReference type="RefSeq" id="XP_031396390.1"/>
    </source>
</evidence>
<keyword evidence="1" id="KW-0677">Repeat</keyword>
<proteinExistence type="inferred from homology"/>
<dbReference type="PANTHER" id="PTHR47926">
    <property type="entry name" value="PENTATRICOPEPTIDE REPEAT-CONTAINING PROTEIN"/>
    <property type="match status" value="1"/>
</dbReference>
<feature type="repeat" description="PPR" evidence="3">
    <location>
        <begin position="459"/>
        <end position="494"/>
    </location>
</feature>
<dbReference type="GeneID" id="116207541"/>
<feature type="repeat" description="PPR" evidence="3">
    <location>
        <begin position="323"/>
        <end position="357"/>
    </location>
</feature>
<dbReference type="InterPro" id="IPR046848">
    <property type="entry name" value="E_motif"/>
</dbReference>
<organism evidence="4 5">
    <name type="scientific">Punica granatum</name>
    <name type="common">Pomegranate</name>
    <dbReference type="NCBI Taxonomy" id="22663"/>
    <lineage>
        <taxon>Eukaryota</taxon>
        <taxon>Viridiplantae</taxon>
        <taxon>Streptophyta</taxon>
        <taxon>Embryophyta</taxon>
        <taxon>Tracheophyta</taxon>
        <taxon>Spermatophyta</taxon>
        <taxon>Magnoliopsida</taxon>
        <taxon>eudicotyledons</taxon>
        <taxon>Gunneridae</taxon>
        <taxon>Pentapetalae</taxon>
        <taxon>rosids</taxon>
        <taxon>malvids</taxon>
        <taxon>Myrtales</taxon>
        <taxon>Lythraceae</taxon>
        <taxon>Punica</taxon>
    </lineage>
</organism>
<protein>
    <submittedName>
        <fullName evidence="5">Pentatricopeptide repeat-containing protein At2g37310</fullName>
    </submittedName>
</protein>